<dbReference type="PANTHER" id="PTHR45458:SF1">
    <property type="entry name" value="SHORT CHAIN DEHYDROGENASE"/>
    <property type="match status" value="1"/>
</dbReference>
<dbReference type="Pfam" id="PF00106">
    <property type="entry name" value="adh_short"/>
    <property type="match status" value="1"/>
</dbReference>
<gene>
    <name evidence="1" type="ORF">SYV04_09405</name>
</gene>
<name>A0ABU5H1I1_9BACT</name>
<accession>A0ABU5H1I1</accession>
<protein>
    <submittedName>
        <fullName evidence="1">SDR family oxidoreductase</fullName>
    </submittedName>
</protein>
<reference evidence="1 2" key="1">
    <citation type="submission" date="2023-12" db="EMBL/GenBank/DDBJ databases">
        <title>the genome sequence of Hyalangium sp. s54d21.</title>
        <authorList>
            <person name="Zhang X."/>
        </authorList>
    </citation>
    <scope>NUCLEOTIDE SEQUENCE [LARGE SCALE GENOMIC DNA]</scope>
    <source>
        <strain evidence="2">s54d21</strain>
    </source>
</reference>
<dbReference type="EMBL" id="JAXIVS010000003">
    <property type="protein sequence ID" value="MDY7226603.1"/>
    <property type="molecule type" value="Genomic_DNA"/>
</dbReference>
<dbReference type="SUPFAM" id="SSF51735">
    <property type="entry name" value="NAD(P)-binding Rossmann-fold domains"/>
    <property type="match status" value="1"/>
</dbReference>
<sequence>MRYAISGASRGIGLEFVRQLLARGDTVEAGVRVPSEARLLASLAREAGNRLRIHALDVTEPSSVLTFAANVNEAPLDVLINNAGIGGKWGSLMELDYEDMARVMETNAFGPLRLSAALMPSVLRGSTRKILHLTTRMASLSENNESGVYGFTGGAYGYRMSKAALNVGMRTMAVDFRDKGLITAVLNPGWVCTEMGGKSAPMRAEDSVQGMLRVIDGLTVDNSGGFLDFQGRELPW</sequence>
<dbReference type="Gene3D" id="3.40.50.720">
    <property type="entry name" value="NAD(P)-binding Rossmann-like Domain"/>
    <property type="match status" value="1"/>
</dbReference>
<dbReference type="InterPro" id="IPR036291">
    <property type="entry name" value="NAD(P)-bd_dom_sf"/>
</dbReference>
<dbReference type="Proteomes" id="UP001291309">
    <property type="component" value="Unassembled WGS sequence"/>
</dbReference>
<dbReference type="PANTHER" id="PTHR45458">
    <property type="entry name" value="SHORT-CHAIN DEHYDROGENASE/REDUCTASE SDR"/>
    <property type="match status" value="1"/>
</dbReference>
<dbReference type="RefSeq" id="WP_321545334.1">
    <property type="nucleotide sequence ID" value="NZ_JAXIVS010000003.1"/>
</dbReference>
<dbReference type="InterPro" id="IPR002347">
    <property type="entry name" value="SDR_fam"/>
</dbReference>
<dbReference type="InterPro" id="IPR052184">
    <property type="entry name" value="SDR_enzymes"/>
</dbReference>
<proteinExistence type="predicted"/>
<comment type="caution">
    <text evidence="1">The sequence shown here is derived from an EMBL/GenBank/DDBJ whole genome shotgun (WGS) entry which is preliminary data.</text>
</comment>
<organism evidence="1 2">
    <name type="scientific">Hyalangium rubrum</name>
    <dbReference type="NCBI Taxonomy" id="3103134"/>
    <lineage>
        <taxon>Bacteria</taxon>
        <taxon>Pseudomonadati</taxon>
        <taxon>Myxococcota</taxon>
        <taxon>Myxococcia</taxon>
        <taxon>Myxococcales</taxon>
        <taxon>Cystobacterineae</taxon>
        <taxon>Archangiaceae</taxon>
        <taxon>Hyalangium</taxon>
    </lineage>
</organism>
<evidence type="ECO:0000313" key="2">
    <source>
        <dbReference type="Proteomes" id="UP001291309"/>
    </source>
</evidence>
<dbReference type="PRINTS" id="PR00081">
    <property type="entry name" value="GDHRDH"/>
</dbReference>
<dbReference type="CDD" id="cd05325">
    <property type="entry name" value="carb_red_sniffer_like_SDR_c"/>
    <property type="match status" value="1"/>
</dbReference>
<keyword evidence="2" id="KW-1185">Reference proteome</keyword>
<evidence type="ECO:0000313" key="1">
    <source>
        <dbReference type="EMBL" id="MDY7226603.1"/>
    </source>
</evidence>